<dbReference type="Pfam" id="PF06551">
    <property type="entry name" value="DUF1120"/>
    <property type="match status" value="1"/>
</dbReference>
<dbReference type="InterPro" id="IPR036937">
    <property type="entry name" value="Adhesion_dom_fimbrial_sf"/>
</dbReference>
<protein>
    <submittedName>
        <fullName evidence="2">DUF1120 domain-containing protein</fullName>
    </submittedName>
</protein>
<dbReference type="EMBL" id="JABUHS010000031">
    <property type="protein sequence ID" value="NWN60544.1"/>
    <property type="molecule type" value="Genomic_DNA"/>
</dbReference>
<feature type="chain" id="PRO_5030529999" evidence="1">
    <location>
        <begin position="23"/>
        <end position="220"/>
    </location>
</feature>
<proteinExistence type="predicted"/>
<dbReference type="RefSeq" id="WP_179029602.1">
    <property type="nucleotide sequence ID" value="NZ_JABUHS010000031.1"/>
</dbReference>
<dbReference type="GO" id="GO:0007155">
    <property type="term" value="P:cell adhesion"/>
    <property type="evidence" value="ECO:0007669"/>
    <property type="project" value="InterPro"/>
</dbReference>
<evidence type="ECO:0000313" key="2">
    <source>
        <dbReference type="EMBL" id="NWN60544.1"/>
    </source>
</evidence>
<gene>
    <name evidence="2" type="ORF">HT123_04830</name>
</gene>
<sequence>MKKIVGLALGIACLAAAVGAQATTVAELKVLGTIKPASCNLSMVGQGTVLYGDISSSSLSQTAFTPLPEKNTSFTINCGTGHTPFGLTFTDLQNSSTVPGILSALNQGHSDVHNFGLGTVGSNKTGGYAITLKSLQSPGATLSLITRGSNTGGWLGANDGKVAKWPNQYSWRTGTALVPASLSQMTGNIAVRAVINKAQDLTLNRDIPFEGRASLTLVYL</sequence>
<evidence type="ECO:0000256" key="1">
    <source>
        <dbReference type="SAM" id="SignalP"/>
    </source>
</evidence>
<dbReference type="AlphaFoldDB" id="A0A7Y8RK48"/>
<feature type="signal peptide" evidence="1">
    <location>
        <begin position="1"/>
        <end position="22"/>
    </location>
</feature>
<dbReference type="Gene3D" id="2.60.40.1090">
    <property type="entry name" value="Fimbrial-type adhesion domain"/>
    <property type="match status" value="1"/>
</dbReference>
<comment type="caution">
    <text evidence="2">The sequence shown here is derived from an EMBL/GenBank/DDBJ whole genome shotgun (WGS) entry which is preliminary data.</text>
</comment>
<keyword evidence="1" id="KW-0732">Signal</keyword>
<reference evidence="2 3" key="1">
    <citation type="submission" date="2020-05" db="EMBL/GenBank/DDBJ databases">
        <title>Onion-isolated Pseudomonas sp.</title>
        <authorList>
            <person name="Fujikawa T."/>
            <person name="Sawada H."/>
        </authorList>
    </citation>
    <scope>NUCLEOTIDE SEQUENCE [LARGE SCALE GENOMIC DNA]</scope>
    <source>
        <strain evidence="2 3">MAFF 301512</strain>
    </source>
</reference>
<name>A0A7Y8RK48_9PSED</name>
<accession>A0A7Y8RK48</accession>
<organism evidence="2 3">
    <name type="scientific">Pseudomonas allii</name>
    <dbReference type="NCBI Taxonomy" id="2740531"/>
    <lineage>
        <taxon>Bacteria</taxon>
        <taxon>Pseudomonadati</taxon>
        <taxon>Pseudomonadota</taxon>
        <taxon>Gammaproteobacteria</taxon>
        <taxon>Pseudomonadales</taxon>
        <taxon>Pseudomonadaceae</taxon>
        <taxon>Pseudomonas</taxon>
    </lineage>
</organism>
<dbReference type="GO" id="GO:0009289">
    <property type="term" value="C:pilus"/>
    <property type="evidence" value="ECO:0007669"/>
    <property type="project" value="InterPro"/>
</dbReference>
<evidence type="ECO:0000313" key="3">
    <source>
        <dbReference type="Proteomes" id="UP000543908"/>
    </source>
</evidence>
<dbReference type="Proteomes" id="UP000543908">
    <property type="component" value="Unassembled WGS sequence"/>
</dbReference>
<dbReference type="InterPro" id="IPR010546">
    <property type="entry name" value="DUF1120"/>
</dbReference>